<dbReference type="Proteomes" id="UP000184364">
    <property type="component" value="Unassembled WGS sequence"/>
</dbReference>
<feature type="transmembrane region" description="Helical" evidence="4">
    <location>
        <begin position="6"/>
        <end position="28"/>
    </location>
</feature>
<protein>
    <submittedName>
        <fullName evidence="6">AraC-type DNA-binding protein</fullName>
    </submittedName>
</protein>
<feature type="transmembrane region" description="Helical" evidence="4">
    <location>
        <begin position="66"/>
        <end position="84"/>
    </location>
</feature>
<keyword evidence="7" id="KW-1185">Reference proteome</keyword>
<dbReference type="EMBL" id="FRAV01000001">
    <property type="protein sequence ID" value="SHK10057.1"/>
    <property type="molecule type" value="Genomic_DNA"/>
</dbReference>
<feature type="domain" description="HTH araC/xylS-type" evidence="5">
    <location>
        <begin position="249"/>
        <end position="351"/>
    </location>
</feature>
<dbReference type="PROSITE" id="PS01124">
    <property type="entry name" value="HTH_ARAC_FAMILY_2"/>
    <property type="match status" value="1"/>
</dbReference>
<dbReference type="InterPro" id="IPR009057">
    <property type="entry name" value="Homeodomain-like_sf"/>
</dbReference>
<evidence type="ECO:0000313" key="7">
    <source>
        <dbReference type="Proteomes" id="UP000184364"/>
    </source>
</evidence>
<name>A0A1M6PQ49_9FLAO</name>
<dbReference type="SMART" id="SM00342">
    <property type="entry name" value="HTH_ARAC"/>
    <property type="match status" value="1"/>
</dbReference>
<dbReference type="PROSITE" id="PS00041">
    <property type="entry name" value="HTH_ARAC_FAMILY_1"/>
    <property type="match status" value="1"/>
</dbReference>
<proteinExistence type="predicted"/>
<evidence type="ECO:0000256" key="4">
    <source>
        <dbReference type="SAM" id="Phobius"/>
    </source>
</evidence>
<reference evidence="7" key="1">
    <citation type="submission" date="2016-11" db="EMBL/GenBank/DDBJ databases">
        <authorList>
            <person name="Varghese N."/>
            <person name="Submissions S."/>
        </authorList>
    </citation>
    <scope>NUCLEOTIDE SEQUENCE [LARGE SCALE GENOMIC DNA]</scope>
    <source>
        <strain evidence="7">DSM 26899</strain>
    </source>
</reference>
<evidence type="ECO:0000256" key="1">
    <source>
        <dbReference type="ARBA" id="ARBA00023015"/>
    </source>
</evidence>
<evidence type="ECO:0000313" key="6">
    <source>
        <dbReference type="EMBL" id="SHK10057.1"/>
    </source>
</evidence>
<dbReference type="STRING" id="1302687.SAMN05444267_100178"/>
<feature type="transmembrane region" description="Helical" evidence="4">
    <location>
        <begin position="171"/>
        <end position="190"/>
    </location>
</feature>
<dbReference type="PANTHER" id="PTHR43280">
    <property type="entry name" value="ARAC-FAMILY TRANSCRIPTIONAL REGULATOR"/>
    <property type="match status" value="1"/>
</dbReference>
<dbReference type="PANTHER" id="PTHR43280:SF29">
    <property type="entry name" value="ARAC-FAMILY TRANSCRIPTIONAL REGULATOR"/>
    <property type="match status" value="1"/>
</dbReference>
<organism evidence="6 7">
    <name type="scientific">Chryseobacterium polytrichastri</name>
    <dbReference type="NCBI Taxonomy" id="1302687"/>
    <lineage>
        <taxon>Bacteria</taxon>
        <taxon>Pseudomonadati</taxon>
        <taxon>Bacteroidota</taxon>
        <taxon>Flavobacteriia</taxon>
        <taxon>Flavobacteriales</taxon>
        <taxon>Weeksellaceae</taxon>
        <taxon>Chryseobacterium group</taxon>
        <taxon>Chryseobacterium</taxon>
    </lineage>
</organism>
<dbReference type="Pfam" id="PF12833">
    <property type="entry name" value="HTH_18"/>
    <property type="match status" value="1"/>
</dbReference>
<dbReference type="Gene3D" id="1.10.10.60">
    <property type="entry name" value="Homeodomain-like"/>
    <property type="match status" value="2"/>
</dbReference>
<evidence type="ECO:0000256" key="2">
    <source>
        <dbReference type="ARBA" id="ARBA00023125"/>
    </source>
</evidence>
<keyword evidence="4" id="KW-1133">Transmembrane helix</keyword>
<keyword evidence="1" id="KW-0805">Transcription regulation</keyword>
<sequence length="355" mass="41163">MELGQEILFFFSALGVFNGFIISIYLLLFKKSKTPTSYFFGLLLLVLSIRIVKSIFLYFYLDLPLIYIQIGLSACFMIGPSLYYFTKSALIEPEKTPVVWKRTYWGWFLAIVLFGITFPYQNNPHVWKYLCPQLIYVQWSVFVILSGWQLRGLFAKLFNSTEKLSETEKSLLSIFIGVLIIHIAFVLSIMGAFKGMYISGALFFSFILYLNIPLFINRKKSNTVFLVDQDEKRYVNKKILDEYALPLTEKLERIITEQELYKNPDLKLGDLAKKMNISTHQLSQLLNDNLGKSFTVYINEYRIEEACQLMVREHAIKLEAIGYEVGFNSKSTFYAAFKKHKNTTPKGYKEQLSAS</sequence>
<dbReference type="AlphaFoldDB" id="A0A1M6PQ49"/>
<evidence type="ECO:0000256" key="3">
    <source>
        <dbReference type="ARBA" id="ARBA00023163"/>
    </source>
</evidence>
<keyword evidence="3" id="KW-0804">Transcription</keyword>
<gene>
    <name evidence="6" type="ORF">SAMN05444267_100178</name>
</gene>
<dbReference type="SUPFAM" id="SSF46689">
    <property type="entry name" value="Homeodomain-like"/>
    <property type="match status" value="1"/>
</dbReference>
<feature type="transmembrane region" description="Helical" evidence="4">
    <location>
        <begin position="40"/>
        <end position="60"/>
    </location>
</feature>
<feature type="transmembrane region" description="Helical" evidence="4">
    <location>
        <begin position="104"/>
        <end position="121"/>
    </location>
</feature>
<accession>A0A1M6PQ49</accession>
<dbReference type="GO" id="GO:0003700">
    <property type="term" value="F:DNA-binding transcription factor activity"/>
    <property type="evidence" value="ECO:0007669"/>
    <property type="project" value="InterPro"/>
</dbReference>
<dbReference type="OrthoDB" id="6283866at2"/>
<keyword evidence="2 6" id="KW-0238">DNA-binding</keyword>
<dbReference type="InterPro" id="IPR018060">
    <property type="entry name" value="HTH_AraC"/>
</dbReference>
<dbReference type="GO" id="GO:0043565">
    <property type="term" value="F:sequence-specific DNA binding"/>
    <property type="evidence" value="ECO:0007669"/>
    <property type="project" value="InterPro"/>
</dbReference>
<evidence type="ECO:0000259" key="5">
    <source>
        <dbReference type="PROSITE" id="PS01124"/>
    </source>
</evidence>
<keyword evidence="4" id="KW-0812">Transmembrane</keyword>
<feature type="transmembrane region" description="Helical" evidence="4">
    <location>
        <begin position="196"/>
        <end position="216"/>
    </location>
</feature>
<keyword evidence="4" id="KW-0472">Membrane</keyword>
<feature type="transmembrane region" description="Helical" evidence="4">
    <location>
        <begin position="133"/>
        <end position="150"/>
    </location>
</feature>
<dbReference type="InterPro" id="IPR018062">
    <property type="entry name" value="HTH_AraC-typ_CS"/>
</dbReference>